<sequence>MFCDKSEKCTHIMAFRGSVKSICIKSNSKDFKKGDTIYPLLNEYLAQSVGQFLHQNQPVCEINVLGPMAIYCAHI</sequence>
<comment type="caution">
    <text evidence="1">The sequence shown here is derived from an EMBL/GenBank/DDBJ whole genome shotgun (WGS) entry which is preliminary data.</text>
</comment>
<evidence type="ECO:0000313" key="2">
    <source>
        <dbReference type="Proteomes" id="UP000298663"/>
    </source>
</evidence>
<reference evidence="1 2" key="1">
    <citation type="journal article" date="2015" name="Genome Biol.">
        <title>Comparative genomics of Steinernema reveals deeply conserved gene regulatory networks.</title>
        <authorList>
            <person name="Dillman A.R."/>
            <person name="Macchietto M."/>
            <person name="Porter C.F."/>
            <person name="Rogers A."/>
            <person name="Williams B."/>
            <person name="Antoshechkin I."/>
            <person name="Lee M.M."/>
            <person name="Goodwin Z."/>
            <person name="Lu X."/>
            <person name="Lewis E.E."/>
            <person name="Goodrich-Blair H."/>
            <person name="Stock S.P."/>
            <person name="Adams B.J."/>
            <person name="Sternberg P.W."/>
            <person name="Mortazavi A."/>
        </authorList>
    </citation>
    <scope>NUCLEOTIDE SEQUENCE [LARGE SCALE GENOMIC DNA]</scope>
    <source>
        <strain evidence="1 2">ALL</strain>
    </source>
</reference>
<accession>A0A4U5LS41</accession>
<keyword evidence="2" id="KW-1185">Reference proteome</keyword>
<dbReference type="Proteomes" id="UP000298663">
    <property type="component" value="Unassembled WGS sequence"/>
</dbReference>
<dbReference type="EMBL" id="AZBU02000013">
    <property type="protein sequence ID" value="TKR58829.1"/>
    <property type="molecule type" value="Genomic_DNA"/>
</dbReference>
<dbReference type="AlphaFoldDB" id="A0A4U5LS41"/>
<proteinExistence type="predicted"/>
<organism evidence="1 2">
    <name type="scientific">Steinernema carpocapsae</name>
    <name type="common">Entomopathogenic nematode</name>
    <dbReference type="NCBI Taxonomy" id="34508"/>
    <lineage>
        <taxon>Eukaryota</taxon>
        <taxon>Metazoa</taxon>
        <taxon>Ecdysozoa</taxon>
        <taxon>Nematoda</taxon>
        <taxon>Chromadorea</taxon>
        <taxon>Rhabditida</taxon>
        <taxon>Tylenchina</taxon>
        <taxon>Panagrolaimomorpha</taxon>
        <taxon>Strongyloidoidea</taxon>
        <taxon>Steinernematidae</taxon>
        <taxon>Steinernema</taxon>
    </lineage>
</organism>
<gene>
    <name evidence="1" type="ORF">L596_030225</name>
</gene>
<evidence type="ECO:0000313" key="1">
    <source>
        <dbReference type="EMBL" id="TKR58829.1"/>
    </source>
</evidence>
<reference evidence="1 2" key="2">
    <citation type="journal article" date="2019" name="G3 (Bethesda)">
        <title>Hybrid Assembly of the Genome of the Entomopathogenic Nematode Steinernema carpocapsae Identifies the X-Chromosome.</title>
        <authorList>
            <person name="Serra L."/>
            <person name="Macchietto M."/>
            <person name="Macias-Munoz A."/>
            <person name="McGill C.J."/>
            <person name="Rodriguez I.M."/>
            <person name="Rodriguez B."/>
            <person name="Murad R."/>
            <person name="Mortazavi A."/>
        </authorList>
    </citation>
    <scope>NUCLEOTIDE SEQUENCE [LARGE SCALE GENOMIC DNA]</scope>
    <source>
        <strain evidence="1 2">ALL</strain>
    </source>
</reference>
<protein>
    <submittedName>
        <fullName evidence="1">Uncharacterized protein</fullName>
    </submittedName>
</protein>
<name>A0A4U5LS41_STECR</name>